<organism evidence="5 6">
    <name type="scientific">Leifsonia shinshuensis</name>
    <dbReference type="NCBI Taxonomy" id="150026"/>
    <lineage>
        <taxon>Bacteria</taxon>
        <taxon>Bacillati</taxon>
        <taxon>Actinomycetota</taxon>
        <taxon>Actinomycetes</taxon>
        <taxon>Micrococcales</taxon>
        <taxon>Microbacteriaceae</taxon>
        <taxon>Leifsonia</taxon>
    </lineage>
</organism>
<dbReference type="RefSeq" id="WP_179608342.1">
    <property type="nucleotide sequence ID" value="NZ_BAABEH010000001.1"/>
</dbReference>
<feature type="domain" description="Intradiol ring-cleavage dioxygenases" evidence="4">
    <location>
        <begin position="41"/>
        <end position="108"/>
    </location>
</feature>
<sequence>MPEQHEQYLQTPSQTVGPFFGYALPYDGGPEVAPPWREGAIRLHGTVLDGDGEPVPDAILELWGADEDGTPIARRGSLQRDGYTVTGFGRAAVDRAGHYSFTTVRPGAPSPGRAPYLLVTVFARGLLHHLFTRAYLEDGDPFLASVPEERRSTLIATPDGDGSYRFDIRLQGEGETVFLDFVGDGRG</sequence>
<dbReference type="GO" id="GO:0018578">
    <property type="term" value="F:protocatechuate 3,4-dioxygenase activity"/>
    <property type="evidence" value="ECO:0007669"/>
    <property type="project" value="UniProtKB-EC"/>
</dbReference>
<dbReference type="InterPro" id="IPR015889">
    <property type="entry name" value="Intradiol_dOase_core"/>
</dbReference>
<accession>A0A853CYA5</accession>
<dbReference type="InterPro" id="IPR000627">
    <property type="entry name" value="Intradiol_dOase_C"/>
</dbReference>
<evidence type="ECO:0000256" key="2">
    <source>
        <dbReference type="ARBA" id="ARBA00022964"/>
    </source>
</evidence>
<dbReference type="PANTHER" id="PTHR33711">
    <property type="entry name" value="DIOXYGENASE, PUTATIVE (AFU_ORTHOLOGUE AFUA_2G02910)-RELATED"/>
    <property type="match status" value="1"/>
</dbReference>
<name>A0A853CYA5_9MICO</name>
<evidence type="ECO:0000256" key="1">
    <source>
        <dbReference type="ARBA" id="ARBA00007825"/>
    </source>
</evidence>
<dbReference type="InterPro" id="IPR050770">
    <property type="entry name" value="Intradiol_RC_Dioxygenase"/>
</dbReference>
<dbReference type="PANTHER" id="PTHR33711:SF9">
    <property type="entry name" value="PROTOCATECHUATE 3,4-DIOXYGENASE ALPHA CHAIN"/>
    <property type="match status" value="1"/>
</dbReference>
<comment type="caution">
    <text evidence="5">The sequence shown here is derived from an EMBL/GenBank/DDBJ whole genome shotgun (WGS) entry which is preliminary data.</text>
</comment>
<dbReference type="AlphaFoldDB" id="A0A853CYA5"/>
<dbReference type="EC" id="1.13.11.3" evidence="5"/>
<dbReference type="Pfam" id="PF00775">
    <property type="entry name" value="Dioxygenase_C"/>
    <property type="match status" value="1"/>
</dbReference>
<comment type="similarity">
    <text evidence="1">Belongs to the intradiol ring-cleavage dioxygenase family.</text>
</comment>
<reference evidence="5 6" key="1">
    <citation type="submission" date="2020-07" db="EMBL/GenBank/DDBJ databases">
        <title>Sequencing the genomes of 1000 actinobacteria strains.</title>
        <authorList>
            <person name="Klenk H.-P."/>
        </authorList>
    </citation>
    <scope>NUCLEOTIDE SEQUENCE [LARGE SCALE GENOMIC DNA]</scope>
    <source>
        <strain evidence="5 6">DSM 15165</strain>
    </source>
</reference>
<dbReference type="SUPFAM" id="SSF49482">
    <property type="entry name" value="Aromatic compound dioxygenase"/>
    <property type="match status" value="1"/>
</dbReference>
<dbReference type="Proteomes" id="UP000578352">
    <property type="component" value="Unassembled WGS sequence"/>
</dbReference>
<evidence type="ECO:0000313" key="5">
    <source>
        <dbReference type="EMBL" id="NYJ25567.1"/>
    </source>
</evidence>
<dbReference type="InterPro" id="IPR012786">
    <property type="entry name" value="Protocat_dOase_a"/>
</dbReference>
<dbReference type="NCBIfam" id="TIGR02423">
    <property type="entry name" value="protocat_alph"/>
    <property type="match status" value="1"/>
</dbReference>
<protein>
    <submittedName>
        <fullName evidence="5">Protocatechuate 3,4-dioxygenase alpha subunit</fullName>
        <ecNumber evidence="5">1.13.11.3</ecNumber>
    </submittedName>
</protein>
<keyword evidence="2 5" id="KW-0223">Dioxygenase</keyword>
<evidence type="ECO:0000313" key="6">
    <source>
        <dbReference type="Proteomes" id="UP000578352"/>
    </source>
</evidence>
<proteinExistence type="inferred from homology"/>
<evidence type="ECO:0000259" key="4">
    <source>
        <dbReference type="Pfam" id="PF00775"/>
    </source>
</evidence>
<gene>
    <name evidence="5" type="ORF">HNR13_003854</name>
</gene>
<dbReference type="GO" id="GO:0008199">
    <property type="term" value="F:ferric iron binding"/>
    <property type="evidence" value="ECO:0007669"/>
    <property type="project" value="InterPro"/>
</dbReference>
<keyword evidence="3 5" id="KW-0560">Oxidoreductase</keyword>
<evidence type="ECO:0000256" key="3">
    <source>
        <dbReference type="ARBA" id="ARBA00023002"/>
    </source>
</evidence>
<dbReference type="EMBL" id="JACCFL010000001">
    <property type="protein sequence ID" value="NYJ25567.1"/>
    <property type="molecule type" value="Genomic_DNA"/>
</dbReference>
<dbReference type="Gene3D" id="2.60.130.10">
    <property type="entry name" value="Aromatic compound dioxygenase"/>
    <property type="match status" value="1"/>
</dbReference>